<dbReference type="EMBL" id="KQ971361">
    <property type="protein sequence ID" value="EFA05293.2"/>
    <property type="molecule type" value="Genomic_DNA"/>
</dbReference>
<evidence type="ECO:0000313" key="4">
    <source>
        <dbReference type="Proteomes" id="UP000007266"/>
    </source>
</evidence>
<dbReference type="InterPro" id="IPR001251">
    <property type="entry name" value="CRAL-TRIO_dom"/>
</dbReference>
<dbReference type="CDD" id="cd00170">
    <property type="entry name" value="SEC14"/>
    <property type="match status" value="1"/>
</dbReference>
<dbReference type="eggNOG" id="KOG1759">
    <property type="taxonomic scope" value="Eukaryota"/>
</dbReference>
<dbReference type="Gene3D" id="1.20.5.1200">
    <property type="entry name" value="Alpha-tocopherol transfer"/>
    <property type="match status" value="1"/>
</dbReference>
<dbReference type="InParanoid" id="D2A507"/>
<evidence type="ECO:0000256" key="1">
    <source>
        <dbReference type="ARBA" id="ARBA00005851"/>
    </source>
</evidence>
<dbReference type="AlphaFoldDB" id="D2A507"/>
<proteinExistence type="inferred from homology"/>
<reference evidence="3 4" key="2">
    <citation type="journal article" date="2010" name="Nucleic Acids Res.">
        <title>BeetleBase in 2010: revisions to provide comprehensive genomic information for Tribolium castaneum.</title>
        <authorList>
            <person name="Kim H.S."/>
            <person name="Murphy T."/>
            <person name="Xia J."/>
            <person name="Caragea D."/>
            <person name="Park Y."/>
            <person name="Beeman R.W."/>
            <person name="Lorenzen M.D."/>
            <person name="Butcher S."/>
            <person name="Manak J.R."/>
            <person name="Brown S.J."/>
        </authorList>
    </citation>
    <scope>GENOME REANNOTATION</scope>
    <source>
        <strain evidence="3 4">Georgia GA2</strain>
    </source>
</reference>
<accession>D2A507</accession>
<dbReference type="InterPro" id="IPR001398">
    <property type="entry name" value="Macrophage_inhib_fac"/>
</dbReference>
<reference evidence="3 4" key="1">
    <citation type="journal article" date="2008" name="Nature">
        <title>The genome of the model beetle and pest Tribolium castaneum.</title>
        <authorList>
            <consortium name="Tribolium Genome Sequencing Consortium"/>
            <person name="Richards S."/>
            <person name="Gibbs R.A."/>
            <person name="Weinstock G.M."/>
            <person name="Brown S.J."/>
            <person name="Denell R."/>
            <person name="Beeman R.W."/>
            <person name="Gibbs R."/>
            <person name="Beeman R.W."/>
            <person name="Brown S.J."/>
            <person name="Bucher G."/>
            <person name="Friedrich M."/>
            <person name="Grimmelikhuijzen C.J."/>
            <person name="Klingler M."/>
            <person name="Lorenzen M."/>
            <person name="Richards S."/>
            <person name="Roth S."/>
            <person name="Schroder R."/>
            <person name="Tautz D."/>
            <person name="Zdobnov E.M."/>
            <person name="Muzny D."/>
            <person name="Gibbs R.A."/>
            <person name="Weinstock G.M."/>
            <person name="Attaway T."/>
            <person name="Bell S."/>
            <person name="Buhay C.J."/>
            <person name="Chandrabose M.N."/>
            <person name="Chavez D."/>
            <person name="Clerk-Blankenburg K.P."/>
            <person name="Cree A."/>
            <person name="Dao M."/>
            <person name="Davis C."/>
            <person name="Chacko J."/>
            <person name="Dinh H."/>
            <person name="Dugan-Rocha S."/>
            <person name="Fowler G."/>
            <person name="Garner T.T."/>
            <person name="Garnes J."/>
            <person name="Gnirke A."/>
            <person name="Hawes A."/>
            <person name="Hernandez J."/>
            <person name="Hines S."/>
            <person name="Holder M."/>
            <person name="Hume J."/>
            <person name="Jhangiani S.N."/>
            <person name="Joshi V."/>
            <person name="Khan Z.M."/>
            <person name="Jackson L."/>
            <person name="Kovar C."/>
            <person name="Kowis A."/>
            <person name="Lee S."/>
            <person name="Lewis L.R."/>
            <person name="Margolis J."/>
            <person name="Morgan M."/>
            <person name="Nazareth L.V."/>
            <person name="Nguyen N."/>
            <person name="Okwuonu G."/>
            <person name="Parker D."/>
            <person name="Richards S."/>
            <person name="Ruiz S.J."/>
            <person name="Santibanez J."/>
            <person name="Savard J."/>
            <person name="Scherer S.E."/>
            <person name="Schneider B."/>
            <person name="Sodergren E."/>
            <person name="Tautz D."/>
            <person name="Vattahil S."/>
            <person name="Villasana D."/>
            <person name="White C.S."/>
            <person name="Wright R."/>
            <person name="Park Y."/>
            <person name="Beeman R.W."/>
            <person name="Lord J."/>
            <person name="Oppert B."/>
            <person name="Lorenzen M."/>
            <person name="Brown S."/>
            <person name="Wang L."/>
            <person name="Savard J."/>
            <person name="Tautz D."/>
            <person name="Richards S."/>
            <person name="Weinstock G."/>
            <person name="Gibbs R.A."/>
            <person name="Liu Y."/>
            <person name="Worley K."/>
            <person name="Weinstock G."/>
            <person name="Elsik C.G."/>
            <person name="Reese J.T."/>
            <person name="Elhaik E."/>
            <person name="Landan G."/>
            <person name="Graur D."/>
            <person name="Arensburger P."/>
            <person name="Atkinson P."/>
            <person name="Beeman R.W."/>
            <person name="Beidler J."/>
            <person name="Brown S.J."/>
            <person name="Demuth J.P."/>
            <person name="Drury D.W."/>
            <person name="Du Y.Z."/>
            <person name="Fujiwara H."/>
            <person name="Lorenzen M."/>
            <person name="Maselli V."/>
            <person name="Osanai M."/>
            <person name="Park Y."/>
            <person name="Robertson H.M."/>
            <person name="Tu Z."/>
            <person name="Wang J.J."/>
            <person name="Wang S."/>
            <person name="Richards S."/>
            <person name="Song H."/>
            <person name="Zhang L."/>
            <person name="Sodergren E."/>
            <person name="Werner D."/>
            <person name="Stanke M."/>
            <person name="Morgenstern B."/>
            <person name="Solovyev V."/>
            <person name="Kosarev P."/>
            <person name="Brown G."/>
            <person name="Chen H.C."/>
            <person name="Ermolaeva O."/>
            <person name="Hlavina W."/>
            <person name="Kapustin Y."/>
            <person name="Kiryutin B."/>
            <person name="Kitts P."/>
            <person name="Maglott D."/>
            <person name="Pruitt K."/>
            <person name="Sapojnikov V."/>
            <person name="Souvorov A."/>
            <person name="Mackey A.J."/>
            <person name="Waterhouse R.M."/>
            <person name="Wyder S."/>
            <person name="Zdobnov E.M."/>
            <person name="Zdobnov E.M."/>
            <person name="Wyder S."/>
            <person name="Kriventseva E.V."/>
            <person name="Kadowaki T."/>
            <person name="Bork P."/>
            <person name="Aranda M."/>
            <person name="Bao R."/>
            <person name="Beermann A."/>
            <person name="Berns N."/>
            <person name="Bolognesi R."/>
            <person name="Bonneton F."/>
            <person name="Bopp D."/>
            <person name="Brown S.J."/>
            <person name="Bucher G."/>
            <person name="Butts T."/>
            <person name="Chaumot A."/>
            <person name="Denell R.E."/>
            <person name="Ferrier D.E."/>
            <person name="Friedrich M."/>
            <person name="Gordon C.M."/>
            <person name="Jindra M."/>
            <person name="Klingler M."/>
            <person name="Lan Q."/>
            <person name="Lattorff H.M."/>
            <person name="Laudet V."/>
            <person name="von Levetsow C."/>
            <person name="Liu Z."/>
            <person name="Lutz R."/>
            <person name="Lynch J.A."/>
            <person name="da Fonseca R.N."/>
            <person name="Posnien N."/>
            <person name="Reuter R."/>
            <person name="Roth S."/>
            <person name="Savard J."/>
            <person name="Schinko J.B."/>
            <person name="Schmitt C."/>
            <person name="Schoppmeier M."/>
            <person name="Schroder R."/>
            <person name="Shippy T.D."/>
            <person name="Simonnet F."/>
            <person name="Marques-Souza H."/>
            <person name="Tautz D."/>
            <person name="Tomoyasu Y."/>
            <person name="Trauner J."/>
            <person name="Van der Zee M."/>
            <person name="Vervoort M."/>
            <person name="Wittkopp N."/>
            <person name="Wimmer E.A."/>
            <person name="Yang X."/>
            <person name="Jones A.K."/>
            <person name="Sattelle D.B."/>
            <person name="Ebert P.R."/>
            <person name="Nelson D."/>
            <person name="Scott J.G."/>
            <person name="Beeman R.W."/>
            <person name="Muthukrishnan S."/>
            <person name="Kramer K.J."/>
            <person name="Arakane Y."/>
            <person name="Beeman R.W."/>
            <person name="Zhu Q."/>
            <person name="Hogenkamp D."/>
            <person name="Dixit R."/>
            <person name="Oppert B."/>
            <person name="Jiang H."/>
            <person name="Zou Z."/>
            <person name="Marshall J."/>
            <person name="Elpidina E."/>
            <person name="Vinokurov K."/>
            <person name="Oppert C."/>
            <person name="Zou Z."/>
            <person name="Evans J."/>
            <person name="Lu Z."/>
            <person name="Zhao P."/>
            <person name="Sumathipala N."/>
            <person name="Altincicek B."/>
            <person name="Vilcinskas A."/>
            <person name="Williams M."/>
            <person name="Hultmark D."/>
            <person name="Hetru C."/>
            <person name="Jiang H."/>
            <person name="Grimmelikhuijzen C.J."/>
            <person name="Hauser F."/>
            <person name="Cazzamali G."/>
            <person name="Williamson M."/>
            <person name="Park Y."/>
            <person name="Li B."/>
            <person name="Tanaka Y."/>
            <person name="Predel R."/>
            <person name="Neupert S."/>
            <person name="Schachtner J."/>
            <person name="Verleyen P."/>
            <person name="Raible F."/>
            <person name="Bork P."/>
            <person name="Friedrich M."/>
            <person name="Walden K.K."/>
            <person name="Robertson H.M."/>
            <person name="Angeli S."/>
            <person name="Foret S."/>
            <person name="Bucher G."/>
            <person name="Schuetz S."/>
            <person name="Maleszka R."/>
            <person name="Wimmer E.A."/>
            <person name="Beeman R.W."/>
            <person name="Lorenzen M."/>
            <person name="Tomoyasu Y."/>
            <person name="Miller S.C."/>
            <person name="Grossmann D."/>
            <person name="Bucher G."/>
        </authorList>
    </citation>
    <scope>NUCLEOTIDE SEQUENCE [LARGE SCALE GENOMIC DNA]</scope>
    <source>
        <strain evidence="3 4">Georgia GA2</strain>
    </source>
</reference>
<dbReference type="PANTHER" id="PTHR10174">
    <property type="entry name" value="ALPHA-TOCOPHEROL TRANSFER PROTEIN-RELATED"/>
    <property type="match status" value="1"/>
</dbReference>
<dbReference type="HOGENOM" id="CLU_869686_0_0_1"/>
<dbReference type="Gene3D" id="3.30.429.10">
    <property type="entry name" value="Macrophage Migration Inhibitory Factor"/>
    <property type="match status" value="1"/>
</dbReference>
<dbReference type="OMA" id="ASTCHIR"/>
<dbReference type="SUPFAM" id="SSF46938">
    <property type="entry name" value="CRAL/TRIO N-terminal domain"/>
    <property type="match status" value="1"/>
</dbReference>
<dbReference type="GO" id="GO:0005125">
    <property type="term" value="F:cytokine activity"/>
    <property type="evidence" value="ECO:0000318"/>
    <property type="project" value="GO_Central"/>
</dbReference>
<dbReference type="eggNOG" id="KOG1471">
    <property type="taxonomic scope" value="Eukaryota"/>
</dbReference>
<name>D2A507_TRICA</name>
<organism evidence="3 4">
    <name type="scientific">Tribolium castaneum</name>
    <name type="common">Red flour beetle</name>
    <dbReference type="NCBI Taxonomy" id="7070"/>
    <lineage>
        <taxon>Eukaryota</taxon>
        <taxon>Metazoa</taxon>
        <taxon>Ecdysozoa</taxon>
        <taxon>Arthropoda</taxon>
        <taxon>Hexapoda</taxon>
        <taxon>Insecta</taxon>
        <taxon>Pterygota</taxon>
        <taxon>Neoptera</taxon>
        <taxon>Endopterygota</taxon>
        <taxon>Coleoptera</taxon>
        <taxon>Polyphaga</taxon>
        <taxon>Cucujiformia</taxon>
        <taxon>Tenebrionidae</taxon>
        <taxon>Tenebrionidae incertae sedis</taxon>
        <taxon>Tribolium</taxon>
    </lineage>
</organism>
<dbReference type="GO" id="GO:0005615">
    <property type="term" value="C:extracellular space"/>
    <property type="evidence" value="ECO:0000318"/>
    <property type="project" value="GO_Central"/>
</dbReference>
<dbReference type="Pfam" id="PF00650">
    <property type="entry name" value="CRAL_TRIO"/>
    <property type="match status" value="1"/>
</dbReference>
<dbReference type="Proteomes" id="UP000007266">
    <property type="component" value="Linkage group 8"/>
</dbReference>
<gene>
    <name evidence="3" type="primary">AUGUSTUS-3.0.2_15450</name>
    <name evidence="3" type="ORF">TcasGA2_TC015450</name>
</gene>
<sequence>MSFKLMDVSSEYAKDARLSPQDVKTLSDWLETEPHLPKATELQLILFLQSCYYDIEAAKKAIDNFFTVRTQCPEIFGAPTIETLKRELTVCSINFLPEKTPEGYVVVVMKMIDTRPENYNCVNQINLMDSIMMLYLHQHGTCNGIVSISDMQGISFGHMTRMNLGAIKKQLFYVQEGAPLRIKGMHHINIVPFTDKLMAMVKPFMKKELTDLLYFHNSMEGLYKHVPKKILPKEYGGDAPSLEFLHEQSCKNVLENMEFFKWLDSFKRNIKTPTNSHFYKMPHFRVETNVPQSKIPADLPQRLCQIVANSLSKQLSYCCVTVIGDVNMCWGGTSEPAAQATLMSIGSLGIEPNKKHAKILYEILCKELGIAKDRMYIHFNSAPPSEVGYNGTTFHDIFGK</sequence>
<keyword evidence="4" id="KW-1185">Reference proteome</keyword>
<dbReference type="PRINTS" id="PR00180">
    <property type="entry name" value="CRETINALDHBP"/>
</dbReference>
<dbReference type="SUPFAM" id="SSF55331">
    <property type="entry name" value="Tautomerase/MIF"/>
    <property type="match status" value="1"/>
</dbReference>
<dbReference type="Gene3D" id="3.40.525.10">
    <property type="entry name" value="CRAL-TRIO lipid binding domain"/>
    <property type="match status" value="1"/>
</dbReference>
<feature type="domain" description="CRAL-TRIO" evidence="2">
    <location>
        <begin position="77"/>
        <end position="243"/>
    </location>
</feature>
<evidence type="ECO:0000313" key="3">
    <source>
        <dbReference type="EMBL" id="EFA05293.2"/>
    </source>
</evidence>
<evidence type="ECO:0000259" key="2">
    <source>
        <dbReference type="PROSITE" id="PS50191"/>
    </source>
</evidence>
<dbReference type="PANTHER" id="PTHR10174:SF213">
    <property type="entry name" value="CRAL-TRIO DOMAIN-CONTAINING PROTEIN"/>
    <property type="match status" value="1"/>
</dbReference>
<dbReference type="SUPFAM" id="SSF52087">
    <property type="entry name" value="CRAL/TRIO domain"/>
    <property type="match status" value="1"/>
</dbReference>
<comment type="similarity">
    <text evidence="1">Belongs to the MIF family.</text>
</comment>
<dbReference type="PROSITE" id="PS50191">
    <property type="entry name" value="CRAL_TRIO"/>
    <property type="match status" value="1"/>
</dbReference>
<dbReference type="GO" id="GO:0050178">
    <property type="term" value="F:phenylpyruvate tautomerase activity"/>
    <property type="evidence" value="ECO:0000318"/>
    <property type="project" value="GO_Central"/>
</dbReference>
<dbReference type="Pfam" id="PF01187">
    <property type="entry name" value="MIF"/>
    <property type="match status" value="1"/>
</dbReference>
<protein>
    <recommendedName>
        <fullName evidence="2">CRAL-TRIO domain-containing protein</fullName>
    </recommendedName>
</protein>
<dbReference type="InterPro" id="IPR036273">
    <property type="entry name" value="CRAL/TRIO_N_dom_sf"/>
</dbReference>
<dbReference type="InterPro" id="IPR036865">
    <property type="entry name" value="CRAL-TRIO_dom_sf"/>
</dbReference>
<dbReference type="InterPro" id="IPR014347">
    <property type="entry name" value="Tautomerase/MIF_sf"/>
</dbReference>